<dbReference type="EMBL" id="JBHTCR010000001">
    <property type="protein sequence ID" value="MFC7345763.1"/>
    <property type="molecule type" value="Genomic_DNA"/>
</dbReference>
<name>A0ABW2LWW6_9FLAO</name>
<proteinExistence type="predicted"/>
<evidence type="ECO:0008006" key="3">
    <source>
        <dbReference type="Google" id="ProtNLM"/>
    </source>
</evidence>
<sequence length="302" mass="35019">MKLFKRIALAFLILLTLILSGGYFYFNQKFTPEENYLTVQNESGNIPVTWLGRDKNVMLLPIHFQGNSETYYLQFDTGSPYTQFYSNFIKNIKEISVKNDRAETAFHIGNTEISSRQFKIFETKNSDNDSLKVIGTLGADVLEDRKTVIDFRKNFVFLNISDVPKVFKSNLIDFKFSKRKIVISGVLKGKERKFLYDSGTSAYEFLTYKEEWEKLKLKNAEVKTENAKSWNRILTTFTTRCNENIKFENMEIPVREITYVEGFSDGQFSLMKFTGMSGMVGNKIFLNHCIFIDGKNKKFGID</sequence>
<dbReference type="Proteomes" id="UP001596550">
    <property type="component" value="Unassembled WGS sequence"/>
</dbReference>
<comment type="caution">
    <text evidence="1">The sequence shown here is derived from an EMBL/GenBank/DDBJ whole genome shotgun (WGS) entry which is preliminary data.</text>
</comment>
<evidence type="ECO:0000313" key="1">
    <source>
        <dbReference type="EMBL" id="MFC7345763.1"/>
    </source>
</evidence>
<keyword evidence="2" id="KW-1185">Reference proteome</keyword>
<accession>A0ABW2LWW6</accession>
<reference evidence="2" key="1">
    <citation type="journal article" date="2019" name="Int. J. Syst. Evol. Microbiol.">
        <title>The Global Catalogue of Microorganisms (GCM) 10K type strain sequencing project: providing services to taxonomists for standard genome sequencing and annotation.</title>
        <authorList>
            <consortium name="The Broad Institute Genomics Platform"/>
            <consortium name="The Broad Institute Genome Sequencing Center for Infectious Disease"/>
            <person name="Wu L."/>
            <person name="Ma J."/>
        </authorList>
    </citation>
    <scope>NUCLEOTIDE SEQUENCE [LARGE SCALE GENOMIC DNA]</scope>
    <source>
        <strain evidence="2">CCUG 54781</strain>
    </source>
</reference>
<organism evidence="1 2">
    <name type="scientific">Chryseobacterium zhengzhouense</name>
    <dbReference type="NCBI Taxonomy" id="1636086"/>
    <lineage>
        <taxon>Bacteria</taxon>
        <taxon>Pseudomonadati</taxon>
        <taxon>Bacteroidota</taxon>
        <taxon>Flavobacteriia</taxon>
        <taxon>Flavobacteriales</taxon>
        <taxon>Weeksellaceae</taxon>
        <taxon>Chryseobacterium group</taxon>
        <taxon>Chryseobacterium</taxon>
    </lineage>
</organism>
<evidence type="ECO:0000313" key="2">
    <source>
        <dbReference type="Proteomes" id="UP001596550"/>
    </source>
</evidence>
<protein>
    <recommendedName>
        <fullName evidence="3">Aspartyl protease</fullName>
    </recommendedName>
</protein>
<gene>
    <name evidence="1" type="ORF">ACFQO9_03395</name>
</gene>
<dbReference type="RefSeq" id="WP_378173640.1">
    <property type="nucleotide sequence ID" value="NZ_JBHTCR010000001.1"/>
</dbReference>